<dbReference type="PANTHER" id="PTHR38339">
    <property type="entry name" value="TRANSGLUTAMINASE DOMAIN PROTEIN"/>
    <property type="match status" value="1"/>
</dbReference>
<protein>
    <recommendedName>
        <fullName evidence="1">Transglutaminase-like domain-containing protein</fullName>
    </recommendedName>
</protein>
<dbReference type="InterPro" id="IPR002931">
    <property type="entry name" value="Transglutaminase-like"/>
</dbReference>
<name>A0A1F6C6U9_HANXR</name>
<dbReference type="EMBL" id="MFKF01000394">
    <property type="protein sequence ID" value="OGG44849.1"/>
    <property type="molecule type" value="Genomic_DNA"/>
</dbReference>
<dbReference type="SMART" id="SM00460">
    <property type="entry name" value="TGc"/>
    <property type="match status" value="1"/>
</dbReference>
<dbReference type="PANTHER" id="PTHR38339:SF1">
    <property type="entry name" value="TRANSGLUTAMINASE-LIKE DOMAIN-CONTAINING PROTEIN"/>
    <property type="match status" value="1"/>
</dbReference>
<sequence length="310" mass="35138">MLSLASSADAQKERHFVFTYEAVVRDLPASAKKVEVWLPAPPDTREQRVLDLKFTSPVEGAVRQERVYGNRIWHASAGPPPDGALHVTQRLEVVRREQKTDWGEKNADLSAPDNLSLFLRPDRLVPITARFEEMAREETQGRSGVVAQARALYDFVLGRMSYDRSGEGWGRGDANYACDVGRGNCTDFHSLFMALGRSLKTPIRFWIGFPLPPERGEGRVAGYHCWAEFWAPEAGWAPVDISEADRHPEKAGYFFGNLDENRLVFSLGRDLALEPGQQGPPINFFIYPYVEVDGMPWDRVDYRFSYRDLP</sequence>
<evidence type="ECO:0000313" key="3">
    <source>
        <dbReference type="Proteomes" id="UP000178606"/>
    </source>
</evidence>
<dbReference type="AlphaFoldDB" id="A0A1F6C6U9"/>
<gene>
    <name evidence="2" type="ORF">A3F84_00530</name>
</gene>
<dbReference type="SUPFAM" id="SSF54001">
    <property type="entry name" value="Cysteine proteinases"/>
    <property type="match status" value="1"/>
</dbReference>
<reference evidence="2 3" key="1">
    <citation type="journal article" date="2016" name="Nat. Commun.">
        <title>Thousands of microbial genomes shed light on interconnected biogeochemical processes in an aquifer system.</title>
        <authorList>
            <person name="Anantharaman K."/>
            <person name="Brown C.T."/>
            <person name="Hug L.A."/>
            <person name="Sharon I."/>
            <person name="Castelle C.J."/>
            <person name="Probst A.J."/>
            <person name="Thomas B.C."/>
            <person name="Singh A."/>
            <person name="Wilkins M.J."/>
            <person name="Karaoz U."/>
            <person name="Brodie E.L."/>
            <person name="Williams K.H."/>
            <person name="Hubbard S.S."/>
            <person name="Banfield J.F."/>
        </authorList>
    </citation>
    <scope>NUCLEOTIDE SEQUENCE [LARGE SCALE GENOMIC DNA]</scope>
    <source>
        <strain evidence="3">RIFCSPLOWO2_12_FULL_64_10</strain>
    </source>
</reference>
<dbReference type="InterPro" id="IPR038765">
    <property type="entry name" value="Papain-like_cys_pep_sf"/>
</dbReference>
<evidence type="ECO:0000313" key="2">
    <source>
        <dbReference type="EMBL" id="OGG44849.1"/>
    </source>
</evidence>
<accession>A0A1F6C6U9</accession>
<organism evidence="2 3">
    <name type="scientific">Handelsmanbacteria sp. (strain RIFCSPLOWO2_12_FULL_64_10)</name>
    <dbReference type="NCBI Taxonomy" id="1817868"/>
    <lineage>
        <taxon>Bacteria</taxon>
        <taxon>Candidatus Handelsmaniibacteriota</taxon>
    </lineage>
</organism>
<dbReference type="Pfam" id="PF01841">
    <property type="entry name" value="Transglut_core"/>
    <property type="match status" value="1"/>
</dbReference>
<comment type="caution">
    <text evidence="2">The sequence shown here is derived from an EMBL/GenBank/DDBJ whole genome shotgun (WGS) entry which is preliminary data.</text>
</comment>
<evidence type="ECO:0000259" key="1">
    <source>
        <dbReference type="SMART" id="SM00460"/>
    </source>
</evidence>
<feature type="domain" description="Transglutaminase-like" evidence="1">
    <location>
        <begin position="177"/>
        <end position="243"/>
    </location>
</feature>
<dbReference type="Gene3D" id="3.10.620.30">
    <property type="match status" value="1"/>
</dbReference>
<dbReference type="Proteomes" id="UP000178606">
    <property type="component" value="Unassembled WGS sequence"/>
</dbReference>
<proteinExistence type="predicted"/>